<evidence type="ECO:0000259" key="1">
    <source>
        <dbReference type="PROSITE" id="PS50042"/>
    </source>
</evidence>
<accession>A0A6C0GMS9</accession>
<dbReference type="Proteomes" id="UP000480178">
    <property type="component" value="Chromosome"/>
</dbReference>
<dbReference type="InterPro" id="IPR018490">
    <property type="entry name" value="cNMP-bd_dom_sf"/>
</dbReference>
<dbReference type="PROSITE" id="PS50042">
    <property type="entry name" value="CNMP_BINDING_3"/>
    <property type="match status" value="1"/>
</dbReference>
<reference evidence="2 3" key="1">
    <citation type="submission" date="2020-01" db="EMBL/GenBank/DDBJ databases">
        <authorList>
            <person name="Kim M.K."/>
        </authorList>
    </citation>
    <scope>NUCLEOTIDE SEQUENCE [LARGE SCALE GENOMIC DNA]</scope>
    <source>
        <strain evidence="2 3">172606-1</strain>
    </source>
</reference>
<dbReference type="Pfam" id="PF00027">
    <property type="entry name" value="cNMP_binding"/>
    <property type="match status" value="1"/>
</dbReference>
<organism evidence="2 3">
    <name type="scientific">Rhodocytophaga rosea</name>
    <dbReference type="NCBI Taxonomy" id="2704465"/>
    <lineage>
        <taxon>Bacteria</taxon>
        <taxon>Pseudomonadati</taxon>
        <taxon>Bacteroidota</taxon>
        <taxon>Cytophagia</taxon>
        <taxon>Cytophagales</taxon>
        <taxon>Rhodocytophagaceae</taxon>
        <taxon>Rhodocytophaga</taxon>
    </lineage>
</organism>
<proteinExistence type="predicted"/>
<evidence type="ECO:0000313" key="2">
    <source>
        <dbReference type="EMBL" id="QHT68943.1"/>
    </source>
</evidence>
<dbReference type="RefSeq" id="WP_162444940.1">
    <property type="nucleotide sequence ID" value="NZ_CP048222.1"/>
</dbReference>
<dbReference type="InterPro" id="IPR018488">
    <property type="entry name" value="cNMP-bd_CS"/>
</dbReference>
<dbReference type="PROSITE" id="PS00888">
    <property type="entry name" value="CNMP_BINDING_1"/>
    <property type="match status" value="1"/>
</dbReference>
<protein>
    <submittedName>
        <fullName evidence="2">Crp/Fnr family transcriptional regulator</fullName>
    </submittedName>
</protein>
<dbReference type="CDD" id="cd00038">
    <property type="entry name" value="CAP_ED"/>
    <property type="match status" value="1"/>
</dbReference>
<sequence length="193" mass="22456">MQAFFETVNQFLPLSAESKQALSAILQRMELPKGHVLVRAGTVCHYIYFIEKGLSRTYYLKEDKDVTDWISTENTFACSIVSFITRKPDRRIIELLEDSLLWAIHYQDIEQLYKNHHEIERFGRLVTSHGLVQMQQRFDELHFATAHERYKHLIETSPTIIQRVPLGMIASYLGITGETLSRIRAGFPSKKQI</sequence>
<keyword evidence="3" id="KW-1185">Reference proteome</keyword>
<dbReference type="KEGG" id="rhoz:GXP67_20960"/>
<feature type="domain" description="Cyclic nucleotide-binding" evidence="1">
    <location>
        <begin position="10"/>
        <end position="121"/>
    </location>
</feature>
<dbReference type="EMBL" id="CP048222">
    <property type="protein sequence ID" value="QHT68943.1"/>
    <property type="molecule type" value="Genomic_DNA"/>
</dbReference>
<dbReference type="InterPro" id="IPR000595">
    <property type="entry name" value="cNMP-bd_dom"/>
</dbReference>
<dbReference type="SUPFAM" id="SSF51206">
    <property type="entry name" value="cAMP-binding domain-like"/>
    <property type="match status" value="1"/>
</dbReference>
<dbReference type="SMART" id="SM00100">
    <property type="entry name" value="cNMP"/>
    <property type="match status" value="1"/>
</dbReference>
<evidence type="ECO:0000313" key="3">
    <source>
        <dbReference type="Proteomes" id="UP000480178"/>
    </source>
</evidence>
<dbReference type="InterPro" id="IPR014710">
    <property type="entry name" value="RmlC-like_jellyroll"/>
</dbReference>
<name>A0A6C0GMS9_9BACT</name>
<dbReference type="Gene3D" id="2.60.120.10">
    <property type="entry name" value="Jelly Rolls"/>
    <property type="match status" value="1"/>
</dbReference>
<gene>
    <name evidence="2" type="ORF">GXP67_20960</name>
</gene>
<dbReference type="AlphaFoldDB" id="A0A6C0GMS9"/>